<name>A0A6J8DPY1_MYTCO</name>
<keyword evidence="1" id="KW-0812">Transmembrane</keyword>
<organism evidence="2 3">
    <name type="scientific">Mytilus coruscus</name>
    <name type="common">Sea mussel</name>
    <dbReference type="NCBI Taxonomy" id="42192"/>
    <lineage>
        <taxon>Eukaryota</taxon>
        <taxon>Metazoa</taxon>
        <taxon>Spiralia</taxon>
        <taxon>Lophotrochozoa</taxon>
        <taxon>Mollusca</taxon>
        <taxon>Bivalvia</taxon>
        <taxon>Autobranchia</taxon>
        <taxon>Pteriomorphia</taxon>
        <taxon>Mytilida</taxon>
        <taxon>Mytiloidea</taxon>
        <taxon>Mytilidae</taxon>
        <taxon>Mytilinae</taxon>
        <taxon>Mytilus</taxon>
    </lineage>
</organism>
<keyword evidence="1" id="KW-1133">Transmembrane helix</keyword>
<gene>
    <name evidence="2" type="ORF">MCOR_43343</name>
</gene>
<dbReference type="AlphaFoldDB" id="A0A6J8DPY1"/>
<dbReference type="OrthoDB" id="10522840at2759"/>
<keyword evidence="1" id="KW-0472">Membrane</keyword>
<dbReference type="Proteomes" id="UP000507470">
    <property type="component" value="Unassembled WGS sequence"/>
</dbReference>
<evidence type="ECO:0000313" key="2">
    <source>
        <dbReference type="EMBL" id="CAC5410139.1"/>
    </source>
</evidence>
<sequence>MKNPVHHAASEHSGENALSHVIVVSVKENATSDVYAVTNENYIQTVVSQNTLETKEGLTERGIYVYSARFGGLFILIVSALSIFIYFNRHRSKQLQINQILEHNDNPVNDETLHESLYESIDESAICDANIEKSNPQESLEEDTILQSGSEVSSKSSGYLHPYTTFTKNNTTHLYCTQIKSDSSSTYS</sequence>
<evidence type="ECO:0000313" key="3">
    <source>
        <dbReference type="Proteomes" id="UP000507470"/>
    </source>
</evidence>
<evidence type="ECO:0000256" key="1">
    <source>
        <dbReference type="SAM" id="Phobius"/>
    </source>
</evidence>
<keyword evidence="3" id="KW-1185">Reference proteome</keyword>
<dbReference type="EMBL" id="CACVKT020007709">
    <property type="protein sequence ID" value="CAC5410139.1"/>
    <property type="molecule type" value="Genomic_DNA"/>
</dbReference>
<protein>
    <submittedName>
        <fullName evidence="2">Uncharacterized protein</fullName>
    </submittedName>
</protein>
<reference evidence="2 3" key="1">
    <citation type="submission" date="2020-06" db="EMBL/GenBank/DDBJ databases">
        <authorList>
            <person name="Li R."/>
            <person name="Bekaert M."/>
        </authorList>
    </citation>
    <scope>NUCLEOTIDE SEQUENCE [LARGE SCALE GENOMIC DNA]</scope>
    <source>
        <strain evidence="3">wild</strain>
    </source>
</reference>
<accession>A0A6J8DPY1</accession>
<proteinExistence type="predicted"/>
<feature type="transmembrane region" description="Helical" evidence="1">
    <location>
        <begin position="63"/>
        <end position="87"/>
    </location>
</feature>